<keyword evidence="2" id="KW-1185">Reference proteome</keyword>
<comment type="caution">
    <text evidence="1">The sequence shown here is derived from an EMBL/GenBank/DDBJ whole genome shotgun (WGS) entry which is preliminary data.</text>
</comment>
<evidence type="ECO:0000313" key="1">
    <source>
        <dbReference type="EMBL" id="GFY02089.1"/>
    </source>
</evidence>
<name>A0A8X6V7E5_TRICX</name>
<organism evidence="1 2">
    <name type="scientific">Trichonephila clavipes</name>
    <name type="common">Golden silk orbweaver</name>
    <name type="synonym">Nephila clavipes</name>
    <dbReference type="NCBI Taxonomy" id="2585209"/>
    <lineage>
        <taxon>Eukaryota</taxon>
        <taxon>Metazoa</taxon>
        <taxon>Ecdysozoa</taxon>
        <taxon>Arthropoda</taxon>
        <taxon>Chelicerata</taxon>
        <taxon>Arachnida</taxon>
        <taxon>Araneae</taxon>
        <taxon>Araneomorphae</taxon>
        <taxon>Entelegynae</taxon>
        <taxon>Araneoidea</taxon>
        <taxon>Nephilidae</taxon>
        <taxon>Trichonephila</taxon>
    </lineage>
</organism>
<dbReference type="EMBL" id="BMAU01021232">
    <property type="protein sequence ID" value="GFY02089.1"/>
    <property type="molecule type" value="Genomic_DNA"/>
</dbReference>
<dbReference type="Proteomes" id="UP000887159">
    <property type="component" value="Unassembled WGS sequence"/>
</dbReference>
<evidence type="ECO:0000313" key="2">
    <source>
        <dbReference type="Proteomes" id="UP000887159"/>
    </source>
</evidence>
<gene>
    <name evidence="1" type="ORF">TNCV_5099501</name>
</gene>
<protein>
    <submittedName>
        <fullName evidence="1">Uncharacterized protein</fullName>
    </submittedName>
</protein>
<reference evidence="1" key="1">
    <citation type="submission" date="2020-08" db="EMBL/GenBank/DDBJ databases">
        <title>Multicomponent nature underlies the extraordinary mechanical properties of spider dragline silk.</title>
        <authorList>
            <person name="Kono N."/>
            <person name="Nakamura H."/>
            <person name="Mori M."/>
            <person name="Yoshida Y."/>
            <person name="Ohtoshi R."/>
            <person name="Malay A.D."/>
            <person name="Moran D.A.P."/>
            <person name="Tomita M."/>
            <person name="Numata K."/>
            <person name="Arakawa K."/>
        </authorList>
    </citation>
    <scope>NUCLEOTIDE SEQUENCE</scope>
</reference>
<dbReference type="AlphaFoldDB" id="A0A8X6V7E5"/>
<proteinExistence type="predicted"/>
<sequence length="143" mass="16117">MHPVPSFGNPALASSPERGGGQYYHLALFDKGVFGVSKVRFQILVPHPEKHQERTLHTPRIFRFLFSTPRRNRGLHSAPLNISSVTGKGYYGRPALSRKVRGISNIRFQIPKNDPKCTFSAPRLLGKAPFTVPRNKQSSRINR</sequence>
<accession>A0A8X6V7E5</accession>